<dbReference type="AlphaFoldDB" id="A0A4R4BKA0"/>
<gene>
    <name evidence="2" type="ORF">EC910_101353</name>
</gene>
<keyword evidence="1" id="KW-0812">Transmembrane</keyword>
<dbReference type="EMBL" id="SMDG01000001">
    <property type="protein sequence ID" value="TCW59723.1"/>
    <property type="molecule type" value="Genomic_DNA"/>
</dbReference>
<keyword evidence="1" id="KW-0472">Membrane</keyword>
<organism evidence="2 3">
    <name type="scientific">Bacillus thuringiensis</name>
    <dbReference type="NCBI Taxonomy" id="1428"/>
    <lineage>
        <taxon>Bacteria</taxon>
        <taxon>Bacillati</taxon>
        <taxon>Bacillota</taxon>
        <taxon>Bacilli</taxon>
        <taxon>Bacillales</taxon>
        <taxon>Bacillaceae</taxon>
        <taxon>Bacillus</taxon>
        <taxon>Bacillus cereus group</taxon>
    </lineage>
</organism>
<sequence>MEESTFSHLMVLVAVIGLAGFIYLMERINKRIMKEEQK</sequence>
<evidence type="ECO:0000313" key="2">
    <source>
        <dbReference type="EMBL" id="TCW59723.1"/>
    </source>
</evidence>
<name>A0A4R4BKA0_BACTU</name>
<protein>
    <submittedName>
        <fullName evidence="2">Uncharacterized protein</fullName>
    </submittedName>
</protein>
<proteinExistence type="predicted"/>
<evidence type="ECO:0000256" key="1">
    <source>
        <dbReference type="SAM" id="Phobius"/>
    </source>
</evidence>
<accession>A0A4R4BKA0</accession>
<comment type="caution">
    <text evidence="2">The sequence shown here is derived from an EMBL/GenBank/DDBJ whole genome shotgun (WGS) entry which is preliminary data.</text>
</comment>
<evidence type="ECO:0000313" key="3">
    <source>
        <dbReference type="Proteomes" id="UP000295285"/>
    </source>
</evidence>
<feature type="transmembrane region" description="Helical" evidence="1">
    <location>
        <begin position="6"/>
        <end position="25"/>
    </location>
</feature>
<dbReference type="Proteomes" id="UP000295285">
    <property type="component" value="Unassembled WGS sequence"/>
</dbReference>
<keyword evidence="1" id="KW-1133">Transmembrane helix</keyword>
<reference evidence="2 3" key="1">
    <citation type="submission" date="2019-03" db="EMBL/GenBank/DDBJ databases">
        <title>Above-ground endophytic microbial communities from plants in different locations in the United States.</title>
        <authorList>
            <person name="Frank C."/>
        </authorList>
    </citation>
    <scope>NUCLEOTIDE SEQUENCE [LARGE SCALE GENOMIC DNA]</scope>
    <source>
        <strain evidence="2 3">LP_2_YM</strain>
    </source>
</reference>